<keyword evidence="13" id="KW-0511">Multifunctional enzyme</keyword>
<evidence type="ECO:0000256" key="6">
    <source>
        <dbReference type="ARBA" id="ARBA00022741"/>
    </source>
</evidence>
<comment type="similarity">
    <text evidence="17">Belongs to the NnrD/CARKD family.</text>
</comment>
<evidence type="ECO:0000256" key="7">
    <source>
        <dbReference type="ARBA" id="ARBA00022840"/>
    </source>
</evidence>
<evidence type="ECO:0000256" key="15">
    <source>
        <dbReference type="ARBA" id="ARBA00048238"/>
    </source>
</evidence>
<comment type="catalytic activity">
    <reaction evidence="1 18 19">
        <text>(6R)-NADHX = (6S)-NADHX</text>
        <dbReference type="Rhea" id="RHEA:32215"/>
        <dbReference type="ChEBI" id="CHEBI:64074"/>
        <dbReference type="ChEBI" id="CHEBI:64075"/>
        <dbReference type="EC" id="5.1.99.6"/>
    </reaction>
</comment>
<dbReference type="InterPro" id="IPR017953">
    <property type="entry name" value="Carbohydrate_kinase_pred_CS"/>
</dbReference>
<evidence type="ECO:0000259" key="21">
    <source>
        <dbReference type="PROSITE" id="PS51385"/>
    </source>
</evidence>
<dbReference type="GO" id="GO:0110051">
    <property type="term" value="P:metabolite repair"/>
    <property type="evidence" value="ECO:0007669"/>
    <property type="project" value="TreeGrafter"/>
</dbReference>
<dbReference type="EC" id="4.2.1.136" evidence="19"/>
<dbReference type="InterPro" id="IPR004443">
    <property type="entry name" value="YjeF_N_dom"/>
</dbReference>
<dbReference type="GO" id="GO:0052855">
    <property type="term" value="F:ADP-dependent NAD(P)H-hydrate dehydratase activity"/>
    <property type="evidence" value="ECO:0007669"/>
    <property type="project" value="UniProtKB-UniRule"/>
</dbReference>
<gene>
    <name evidence="17" type="primary">nnrD</name>
    <name evidence="18" type="synonym">nnrE</name>
    <name evidence="22" type="ORF">SAMN04488035_0458</name>
</gene>
<feature type="binding site" evidence="18">
    <location>
        <position position="171"/>
    </location>
    <ligand>
        <name>K(+)</name>
        <dbReference type="ChEBI" id="CHEBI:29103"/>
    </ligand>
</feature>
<evidence type="ECO:0000256" key="2">
    <source>
        <dbReference type="ARBA" id="ARBA00000909"/>
    </source>
</evidence>
<keyword evidence="7 17" id="KW-0067">ATP-binding</keyword>
<comment type="catalytic activity">
    <reaction evidence="16 17 19">
        <text>(6S)-NADPHX + ADP = AMP + phosphate + NADPH + H(+)</text>
        <dbReference type="Rhea" id="RHEA:32235"/>
        <dbReference type="ChEBI" id="CHEBI:15378"/>
        <dbReference type="ChEBI" id="CHEBI:43474"/>
        <dbReference type="ChEBI" id="CHEBI:57783"/>
        <dbReference type="ChEBI" id="CHEBI:64076"/>
        <dbReference type="ChEBI" id="CHEBI:456215"/>
        <dbReference type="ChEBI" id="CHEBI:456216"/>
        <dbReference type="EC" id="4.2.1.136"/>
    </reaction>
</comment>
<comment type="subunit">
    <text evidence="17">Homotetramer.</text>
</comment>
<dbReference type="InterPro" id="IPR036652">
    <property type="entry name" value="YjeF_N_dom_sf"/>
</dbReference>
<evidence type="ECO:0000256" key="5">
    <source>
        <dbReference type="ARBA" id="ARBA00022723"/>
    </source>
</evidence>
<dbReference type="Gene3D" id="3.40.50.10260">
    <property type="entry name" value="YjeF N-terminal domain"/>
    <property type="match status" value="1"/>
</dbReference>
<dbReference type="STRING" id="285351.SAMN04488035_0458"/>
<evidence type="ECO:0000256" key="14">
    <source>
        <dbReference type="ARBA" id="ARBA00025153"/>
    </source>
</evidence>
<feature type="binding site" evidence="17">
    <location>
        <position position="328"/>
    </location>
    <ligand>
        <name>(6S)-NADPHX</name>
        <dbReference type="ChEBI" id="CHEBI:64076"/>
    </ligand>
</feature>
<dbReference type="HAMAP" id="MF_01966">
    <property type="entry name" value="NADHX_epimerase"/>
    <property type="match status" value="1"/>
</dbReference>
<dbReference type="PROSITE" id="PS01050">
    <property type="entry name" value="YJEF_C_2"/>
    <property type="match status" value="1"/>
</dbReference>
<evidence type="ECO:0000256" key="11">
    <source>
        <dbReference type="ARBA" id="ARBA00023235"/>
    </source>
</evidence>
<feature type="binding site" evidence="17">
    <location>
        <position position="466"/>
    </location>
    <ligand>
        <name>(6S)-NADPHX</name>
        <dbReference type="ChEBI" id="CHEBI:64076"/>
    </ligand>
</feature>
<feature type="binding site" evidence="17">
    <location>
        <begin position="437"/>
        <end position="441"/>
    </location>
    <ligand>
        <name>AMP</name>
        <dbReference type="ChEBI" id="CHEBI:456215"/>
    </ligand>
</feature>
<comment type="catalytic activity">
    <reaction evidence="2 18 19">
        <text>(6R)-NADPHX = (6S)-NADPHX</text>
        <dbReference type="Rhea" id="RHEA:32227"/>
        <dbReference type="ChEBI" id="CHEBI:64076"/>
        <dbReference type="ChEBI" id="CHEBI:64077"/>
        <dbReference type="EC" id="5.1.99.6"/>
    </reaction>
</comment>
<comment type="cofactor">
    <cofactor evidence="18 19">
        <name>K(+)</name>
        <dbReference type="ChEBI" id="CHEBI:29103"/>
    </cofactor>
    <text evidence="18 19">Binds 1 potassium ion per subunit.</text>
</comment>
<dbReference type="SUPFAM" id="SSF64153">
    <property type="entry name" value="YjeF N-terminal domain-like"/>
    <property type="match status" value="1"/>
</dbReference>
<feature type="binding site" evidence="17">
    <location>
        <position position="395"/>
    </location>
    <ligand>
        <name>(6S)-NADPHX</name>
        <dbReference type="ChEBI" id="CHEBI:64076"/>
    </ligand>
</feature>
<evidence type="ECO:0000256" key="17">
    <source>
        <dbReference type="HAMAP-Rule" id="MF_01965"/>
    </source>
</evidence>
<reference evidence="23" key="1">
    <citation type="submission" date="2016-10" db="EMBL/GenBank/DDBJ databases">
        <authorList>
            <person name="Varghese N."/>
            <person name="Submissions S."/>
        </authorList>
    </citation>
    <scope>NUCLEOTIDE SEQUENCE [LARGE SCALE GENOMIC DNA]</scope>
    <source>
        <strain evidence="23">DSM 19083</strain>
    </source>
</reference>
<feature type="binding site" evidence="18">
    <location>
        <begin position="63"/>
        <end position="67"/>
    </location>
    <ligand>
        <name>(6S)-NADPHX</name>
        <dbReference type="ChEBI" id="CHEBI:64076"/>
    </ligand>
</feature>
<evidence type="ECO:0000256" key="9">
    <source>
        <dbReference type="ARBA" id="ARBA00022958"/>
    </source>
</evidence>
<dbReference type="Gene3D" id="3.40.1190.20">
    <property type="match status" value="1"/>
</dbReference>
<feature type="binding site" evidence="17">
    <location>
        <position position="278"/>
    </location>
    <ligand>
        <name>(6S)-NADPHX</name>
        <dbReference type="ChEBI" id="CHEBI:64076"/>
    </ligand>
</feature>
<dbReference type="PANTHER" id="PTHR12592">
    <property type="entry name" value="ATP-DEPENDENT (S)-NAD(P)H-HYDRATE DEHYDRATASE FAMILY MEMBER"/>
    <property type="match status" value="1"/>
</dbReference>
<dbReference type="GO" id="GO:0052856">
    <property type="term" value="F:NAD(P)HX epimerase activity"/>
    <property type="evidence" value="ECO:0007669"/>
    <property type="project" value="UniProtKB-UniRule"/>
</dbReference>
<evidence type="ECO:0000256" key="10">
    <source>
        <dbReference type="ARBA" id="ARBA00023027"/>
    </source>
</evidence>
<name>A0A1I2D8S9_9MICO</name>
<comment type="function">
    <text evidence="17">Catalyzes the dehydration of the S-form of NAD(P)HX at the expense of ADP, which is converted to AMP. Together with NAD(P)HX epimerase, which catalyzes the epimerization of the S- and R-forms, the enzyme allows the repair of both epimers of NAD(P)HX, a damaged form of NAD(P)H that is a result of enzymatic or heat-dependent hydration.</text>
</comment>
<comment type="similarity">
    <text evidence="18">Belongs to the NnrE/AIBP family.</text>
</comment>
<evidence type="ECO:0000256" key="18">
    <source>
        <dbReference type="HAMAP-Rule" id="MF_01966"/>
    </source>
</evidence>
<evidence type="ECO:0000256" key="8">
    <source>
        <dbReference type="ARBA" id="ARBA00022857"/>
    </source>
</evidence>
<keyword evidence="10 17" id="KW-0520">NAD</keyword>
<dbReference type="HAMAP" id="MF_01965">
    <property type="entry name" value="NADHX_dehydratase"/>
    <property type="match status" value="1"/>
</dbReference>
<dbReference type="SUPFAM" id="SSF53613">
    <property type="entry name" value="Ribokinase-like"/>
    <property type="match status" value="1"/>
</dbReference>
<evidence type="ECO:0000256" key="13">
    <source>
        <dbReference type="ARBA" id="ARBA00023268"/>
    </source>
</evidence>
<comment type="similarity">
    <text evidence="4 19">In the C-terminal section; belongs to the NnrD/CARKD family.</text>
</comment>
<comment type="catalytic activity">
    <reaction evidence="15 17 19">
        <text>(6S)-NADHX + ADP = AMP + phosphate + NADH + H(+)</text>
        <dbReference type="Rhea" id="RHEA:32223"/>
        <dbReference type="ChEBI" id="CHEBI:15378"/>
        <dbReference type="ChEBI" id="CHEBI:43474"/>
        <dbReference type="ChEBI" id="CHEBI:57945"/>
        <dbReference type="ChEBI" id="CHEBI:64074"/>
        <dbReference type="ChEBI" id="CHEBI:456215"/>
        <dbReference type="ChEBI" id="CHEBI:456216"/>
        <dbReference type="EC" id="4.2.1.136"/>
    </reaction>
</comment>
<keyword evidence="12 17" id="KW-0456">Lyase</keyword>
<comment type="caution">
    <text evidence="18">Lacks conserved residue(s) required for the propagation of feature annotation.</text>
</comment>
<comment type="cofactor">
    <cofactor evidence="17">
        <name>Mg(2+)</name>
        <dbReference type="ChEBI" id="CHEBI:18420"/>
    </cofactor>
</comment>
<evidence type="ECO:0000256" key="1">
    <source>
        <dbReference type="ARBA" id="ARBA00000013"/>
    </source>
</evidence>
<evidence type="ECO:0000313" key="22">
    <source>
        <dbReference type="EMBL" id="SFE76957.1"/>
    </source>
</evidence>
<keyword evidence="23" id="KW-1185">Reference proteome</keyword>
<dbReference type="Pfam" id="PF03853">
    <property type="entry name" value="YjeF_N"/>
    <property type="match status" value="1"/>
</dbReference>
<comment type="similarity">
    <text evidence="3 19">In the N-terminal section; belongs to the NnrE/AIBP family.</text>
</comment>
<dbReference type="PANTHER" id="PTHR12592:SF0">
    <property type="entry name" value="ATP-DEPENDENT (S)-NAD(P)H-HYDRATE DEHYDRATASE"/>
    <property type="match status" value="1"/>
</dbReference>
<feature type="binding site" evidence="17">
    <location>
        <position position="465"/>
    </location>
    <ligand>
        <name>AMP</name>
        <dbReference type="ChEBI" id="CHEBI:456215"/>
    </ligand>
</feature>
<feature type="binding site" evidence="18">
    <location>
        <begin position="137"/>
        <end position="143"/>
    </location>
    <ligand>
        <name>(6S)-NADPHX</name>
        <dbReference type="ChEBI" id="CHEBI:64076"/>
    </ligand>
</feature>
<comment type="function">
    <text evidence="14 19">Bifunctional enzyme that catalyzes the epimerization of the S- and R-forms of NAD(P)HX and the dehydration of the S-form of NAD(P)HX at the expense of ADP, which is converted to AMP. This allows the repair of both epimers of NAD(P)HX, a damaged form of NAD(P)H that is a result of enzymatic or heat-dependent hydration.</text>
</comment>
<keyword evidence="9 18" id="KW-0630">Potassium</keyword>
<dbReference type="GO" id="GO:0046496">
    <property type="term" value="P:nicotinamide nucleotide metabolic process"/>
    <property type="evidence" value="ECO:0007669"/>
    <property type="project" value="UniProtKB-UniRule"/>
</dbReference>
<dbReference type="CDD" id="cd01171">
    <property type="entry name" value="YXKO-related"/>
    <property type="match status" value="1"/>
</dbReference>
<evidence type="ECO:0000256" key="16">
    <source>
        <dbReference type="ARBA" id="ARBA00049209"/>
    </source>
</evidence>
<feature type="binding site" evidence="18">
    <location>
        <position position="64"/>
    </location>
    <ligand>
        <name>K(+)</name>
        <dbReference type="ChEBI" id="CHEBI:29103"/>
    </ligand>
</feature>
<comment type="function">
    <text evidence="18">Catalyzes the epimerization of the S- and R-forms of NAD(P)HX, a damaged form of NAD(P)H that is a result of enzymatic or heat-dependent hydration. This is a prerequisite for the S-specific NAD(P)H-hydrate dehydratase to allow the repair of both epimers of NAD(P)HX.</text>
</comment>
<keyword evidence="6 17" id="KW-0547">Nucleotide-binding</keyword>
<dbReference type="EMBL" id="FONZ01000001">
    <property type="protein sequence ID" value="SFE76957.1"/>
    <property type="molecule type" value="Genomic_DNA"/>
</dbReference>
<dbReference type="AlphaFoldDB" id="A0A1I2D8S9"/>
<keyword evidence="8 17" id="KW-0521">NADP</keyword>
<dbReference type="InterPro" id="IPR030677">
    <property type="entry name" value="Nnr"/>
</dbReference>
<evidence type="ECO:0000259" key="20">
    <source>
        <dbReference type="PROSITE" id="PS51383"/>
    </source>
</evidence>
<feature type="binding site" evidence="18">
    <location>
        <position position="168"/>
    </location>
    <ligand>
        <name>(6S)-NADPHX</name>
        <dbReference type="ChEBI" id="CHEBI:64076"/>
    </ligand>
</feature>
<accession>A0A1I2D8S9</accession>
<feature type="domain" description="YjeF C-terminal" evidence="20">
    <location>
        <begin position="243"/>
        <end position="530"/>
    </location>
</feature>
<dbReference type="PROSITE" id="PS51383">
    <property type="entry name" value="YJEF_C_3"/>
    <property type="match status" value="1"/>
</dbReference>
<evidence type="ECO:0000313" key="23">
    <source>
        <dbReference type="Proteomes" id="UP000198520"/>
    </source>
</evidence>
<feature type="domain" description="YjeF N-terminal" evidence="21">
    <location>
        <begin position="13"/>
        <end position="225"/>
    </location>
</feature>
<dbReference type="InterPro" id="IPR000631">
    <property type="entry name" value="CARKD"/>
</dbReference>
<sequence length="536" mass="53633">MACMIEAVGVHRVRAAEEPLLAAGVPLMERAAAAIAARAAQVLRGRQGAVRGAVVVVLVGPGNNGGDGLHAAARLARRGARVTVVQLGDRVHEGGLAAADAAGVAVRRAGAGPEALGLPGAARLALDADLLVDALLGIGATGALRGDAARLVRQLLAADHRPFVLAVDVPSGIGVGDGTVPGPVLPADLTLACGALAPGLLLPPAAGHAPHVELVDLDLDVPAAQPGDVGGPAEGLDAVHRLQDADVPGAWPVPRPSDDKYRRGVVGVVAGTATYPGAAVLTVGAAVRSGAGMVRYVGPAEPAAAVLAAHPEVVPGSGRVQAWVLGPGVDPEDGEQARHVQEALGEAGLGSRGYFAPTGVWGPTADAGIRPVVVDAGALAALPERCAPWVVLTPHAGELARLLGERGETLVREDIEAEPYRWARRACDLTGATVLLKGATTVVVGPGGTFSQAEAPAWLATAGAGDVLAGLLGTLLAARAEEAVQHPGLVVRLAALAALVHGRAATTANPGGPVSASMLVEALPRTIARLITREER</sequence>
<organism evidence="22 23">
    <name type="scientific">Flavimobilis marinus</name>
    <dbReference type="NCBI Taxonomy" id="285351"/>
    <lineage>
        <taxon>Bacteria</taxon>
        <taxon>Bacillati</taxon>
        <taxon>Actinomycetota</taxon>
        <taxon>Actinomycetes</taxon>
        <taxon>Micrococcales</taxon>
        <taxon>Jonesiaceae</taxon>
        <taxon>Flavimobilis</taxon>
    </lineage>
</organism>
<keyword evidence="5 18" id="KW-0479">Metal-binding</keyword>
<dbReference type="Proteomes" id="UP000198520">
    <property type="component" value="Unassembled WGS sequence"/>
</dbReference>
<dbReference type="PROSITE" id="PS51385">
    <property type="entry name" value="YJEF_N"/>
    <property type="match status" value="1"/>
</dbReference>
<proteinExistence type="inferred from homology"/>
<dbReference type="Pfam" id="PF01256">
    <property type="entry name" value="Carb_kinase"/>
    <property type="match status" value="1"/>
</dbReference>
<keyword evidence="11 18" id="KW-0413">Isomerase</keyword>
<feature type="binding site" evidence="18">
    <location>
        <position position="133"/>
    </location>
    <ligand>
        <name>K(+)</name>
        <dbReference type="ChEBI" id="CHEBI:29103"/>
    </ligand>
</feature>
<evidence type="ECO:0000256" key="19">
    <source>
        <dbReference type="PIRNR" id="PIRNR017184"/>
    </source>
</evidence>
<dbReference type="EC" id="5.1.99.6" evidence="19"/>
<dbReference type="InterPro" id="IPR029056">
    <property type="entry name" value="Ribokinase-like"/>
</dbReference>
<evidence type="ECO:0000256" key="3">
    <source>
        <dbReference type="ARBA" id="ARBA00006001"/>
    </source>
</evidence>
<dbReference type="PIRSF" id="PIRSF017184">
    <property type="entry name" value="Nnr"/>
    <property type="match status" value="1"/>
</dbReference>
<dbReference type="GO" id="GO:0005524">
    <property type="term" value="F:ATP binding"/>
    <property type="evidence" value="ECO:0007669"/>
    <property type="project" value="UniProtKB-UniRule"/>
</dbReference>
<dbReference type="GO" id="GO:0046872">
    <property type="term" value="F:metal ion binding"/>
    <property type="evidence" value="ECO:0007669"/>
    <property type="project" value="UniProtKB-UniRule"/>
</dbReference>
<evidence type="ECO:0000256" key="4">
    <source>
        <dbReference type="ARBA" id="ARBA00009524"/>
    </source>
</evidence>
<evidence type="ECO:0000256" key="12">
    <source>
        <dbReference type="ARBA" id="ARBA00023239"/>
    </source>
</evidence>
<protein>
    <recommendedName>
        <fullName evidence="19">Bifunctional NAD(P)H-hydrate repair enzyme</fullName>
    </recommendedName>
    <alternativeName>
        <fullName evidence="19">Nicotinamide nucleotide repair protein</fullName>
    </alternativeName>
    <domain>
        <recommendedName>
            <fullName evidence="19">ADP-dependent (S)-NAD(P)H-hydrate dehydratase</fullName>
            <ecNumber evidence="19">4.2.1.136</ecNumber>
        </recommendedName>
        <alternativeName>
            <fullName evidence="19">ADP-dependent NAD(P)HX dehydratase</fullName>
        </alternativeName>
    </domain>
    <domain>
        <recommendedName>
            <fullName evidence="19">NAD(P)H-hydrate epimerase</fullName>
            <ecNumber evidence="19">5.1.99.6</ecNumber>
        </recommendedName>
    </domain>
</protein>